<dbReference type="PANTHER" id="PTHR46552">
    <property type="entry name" value="NADH-UBIQUINONE OXIDOREDUCTASE CHAIN 2"/>
    <property type="match status" value="1"/>
</dbReference>
<evidence type="ECO:0000256" key="13">
    <source>
        <dbReference type="ARBA" id="ARBA00023027"/>
    </source>
</evidence>
<dbReference type="PANTHER" id="PTHR46552:SF1">
    <property type="entry name" value="NADH-UBIQUINONE OXIDOREDUCTASE CHAIN 2"/>
    <property type="match status" value="1"/>
</dbReference>
<protein>
    <recommendedName>
        <fullName evidence="5 18">NADH-ubiquinone oxidoreductase chain 2</fullName>
        <ecNumber evidence="4 18">7.1.1.2</ecNumber>
    </recommendedName>
</protein>
<keyword evidence="13 18" id="KW-0520">NAD</keyword>
<evidence type="ECO:0000256" key="1">
    <source>
        <dbReference type="ARBA" id="ARBA00003257"/>
    </source>
</evidence>
<feature type="domain" description="NADH:quinone oxidoreductase/Mrp antiporter transmembrane" evidence="19">
    <location>
        <begin position="23"/>
        <end position="281"/>
    </location>
</feature>
<dbReference type="Pfam" id="PF00361">
    <property type="entry name" value="Proton_antipo_M"/>
    <property type="match status" value="1"/>
</dbReference>
<feature type="transmembrane region" description="Helical" evidence="18">
    <location>
        <begin position="268"/>
        <end position="289"/>
    </location>
</feature>
<keyword evidence="7 18" id="KW-0679">Respiratory chain</keyword>
<evidence type="ECO:0000256" key="14">
    <source>
        <dbReference type="ARBA" id="ARBA00023075"/>
    </source>
</evidence>
<dbReference type="GO" id="GO:0006120">
    <property type="term" value="P:mitochondrial electron transport, NADH to ubiquinone"/>
    <property type="evidence" value="ECO:0007669"/>
    <property type="project" value="InterPro"/>
</dbReference>
<feature type="transmembrane region" description="Helical" evidence="18">
    <location>
        <begin position="310"/>
        <end position="329"/>
    </location>
</feature>
<comment type="subcellular location">
    <subcellularLocation>
        <location evidence="2 18">Mitochondrion inner membrane</location>
        <topology evidence="2 18">Multi-pass membrane protein</topology>
    </subcellularLocation>
</comment>
<keyword evidence="9 18" id="KW-0999">Mitochondrion inner membrane</keyword>
<dbReference type="AlphaFoldDB" id="A0A125QUR0"/>
<name>A0A125QUR0_9HEMI</name>
<evidence type="ECO:0000259" key="19">
    <source>
        <dbReference type="Pfam" id="PF00361"/>
    </source>
</evidence>
<evidence type="ECO:0000256" key="17">
    <source>
        <dbReference type="ARBA" id="ARBA00049551"/>
    </source>
</evidence>
<reference evidence="20" key="1">
    <citation type="journal article" date="2015" name="Cladistics">
        <title>Phylogenetic divergences of the true bugs (Insecta: Hemiptera: Heteroptera), with emphasis on the aquatic lineages: the last piece of the aquatic insect jigsaw originated in the Late Permian/Early Triassic.</title>
        <authorList>
            <person name="Wang Y.-H."/>
            <person name="Cui Y."/>
            <person name="Redei D."/>
            <person name="Banar P."/>
            <person name="Xie Q."/>
            <person name="Stys P."/>
            <person name="Damgaard J."/>
            <person name="Chen P.-P."/>
            <person name="Yi W.-B."/>
            <person name="Wang Y."/>
            <person name="Dang K."/>
            <person name="Li C.-R."/>
            <person name="Bu W.-J."/>
        </authorList>
    </citation>
    <scope>NUCLEOTIDE SEQUENCE</scope>
</reference>
<feature type="transmembrane region" description="Helical" evidence="18">
    <location>
        <begin position="151"/>
        <end position="174"/>
    </location>
</feature>
<comment type="catalytic activity">
    <reaction evidence="17 18">
        <text>a ubiquinone + NADH + 5 H(+)(in) = a ubiquinol + NAD(+) + 4 H(+)(out)</text>
        <dbReference type="Rhea" id="RHEA:29091"/>
        <dbReference type="Rhea" id="RHEA-COMP:9565"/>
        <dbReference type="Rhea" id="RHEA-COMP:9566"/>
        <dbReference type="ChEBI" id="CHEBI:15378"/>
        <dbReference type="ChEBI" id="CHEBI:16389"/>
        <dbReference type="ChEBI" id="CHEBI:17976"/>
        <dbReference type="ChEBI" id="CHEBI:57540"/>
        <dbReference type="ChEBI" id="CHEBI:57945"/>
        <dbReference type="EC" id="7.1.1.2"/>
    </reaction>
</comment>
<proteinExistence type="inferred from homology"/>
<evidence type="ECO:0000256" key="7">
    <source>
        <dbReference type="ARBA" id="ARBA00022660"/>
    </source>
</evidence>
<dbReference type="EMBL" id="KP400582">
    <property type="protein sequence ID" value="AKN01339.1"/>
    <property type="molecule type" value="Genomic_DNA"/>
</dbReference>
<evidence type="ECO:0000256" key="18">
    <source>
        <dbReference type="RuleBase" id="RU003403"/>
    </source>
</evidence>
<evidence type="ECO:0000256" key="9">
    <source>
        <dbReference type="ARBA" id="ARBA00022792"/>
    </source>
</evidence>
<dbReference type="GO" id="GO:0005743">
    <property type="term" value="C:mitochondrial inner membrane"/>
    <property type="evidence" value="ECO:0007669"/>
    <property type="project" value="UniProtKB-SubCell"/>
</dbReference>
<evidence type="ECO:0000256" key="3">
    <source>
        <dbReference type="ARBA" id="ARBA00007012"/>
    </source>
</evidence>
<geneLocation type="mitochondrion" evidence="20"/>
<dbReference type="EC" id="7.1.1.2" evidence="4 18"/>
<keyword evidence="15 18" id="KW-0496">Mitochondrion</keyword>
<dbReference type="GO" id="GO:0008137">
    <property type="term" value="F:NADH dehydrogenase (ubiquinone) activity"/>
    <property type="evidence" value="ECO:0007669"/>
    <property type="project" value="UniProtKB-EC"/>
</dbReference>
<evidence type="ECO:0000256" key="10">
    <source>
        <dbReference type="ARBA" id="ARBA00022967"/>
    </source>
</evidence>
<feature type="transmembrane region" description="Helical" evidence="18">
    <location>
        <begin position="194"/>
        <end position="213"/>
    </location>
</feature>
<evidence type="ECO:0000256" key="12">
    <source>
        <dbReference type="ARBA" id="ARBA00022989"/>
    </source>
</evidence>
<feature type="transmembrane region" description="Helical" evidence="18">
    <location>
        <begin position="92"/>
        <end position="113"/>
    </location>
</feature>
<keyword evidence="6" id="KW-0813">Transport</keyword>
<comment type="function">
    <text evidence="18">Core subunit of the mitochondrial membrane respiratory chain NADH dehydrogenase (Complex I) which catalyzes electron transfer from NADH through the respiratory chain, using ubiquinone as an electron acceptor. Essential for the catalytic activity and assembly of complex I.</text>
</comment>
<keyword evidence="10 18" id="KW-1278">Translocase</keyword>
<dbReference type="InterPro" id="IPR003917">
    <property type="entry name" value="NADH_UbQ_OxRdtase_chain2"/>
</dbReference>
<sequence>MKMSTKIMAINTLILSTILVMSSETWFSMWIGLEINMLSFIPLIEKQKNMNSSESKMMYFLIQSMSSITFLFLIIMNPLLIMTTNMTSEIIMIMMSMTMFMKMGMTPFHMWFVNMINKISWSTCMILMTWQKIAPMFILSNLKMNNQMTMIMAIMSAVMGAIGGLNHLLKIMAFSSINHMGWMFICMKYQNEMWMKYLMIYSIMTITMILFMKTNSMNFINQMNMNTKTKTKKIMILIMMLSMGGLPPFIGFLPKWMVIQSLISSNQIFTLLVLMMTSMITLFYYMRIISPIIMEMSSTNKYNTEMQKKNSFIMTNMLINTMLPMSLLMKLM</sequence>
<evidence type="ECO:0000256" key="16">
    <source>
        <dbReference type="ARBA" id="ARBA00023136"/>
    </source>
</evidence>
<evidence type="ECO:0000256" key="4">
    <source>
        <dbReference type="ARBA" id="ARBA00012944"/>
    </source>
</evidence>
<accession>A0A125QUR0</accession>
<evidence type="ECO:0000256" key="2">
    <source>
        <dbReference type="ARBA" id="ARBA00004448"/>
    </source>
</evidence>
<keyword evidence="14 18" id="KW-0830">Ubiquinone</keyword>
<evidence type="ECO:0000256" key="5">
    <source>
        <dbReference type="ARBA" id="ARBA00021008"/>
    </source>
</evidence>
<keyword evidence="12 18" id="KW-1133">Transmembrane helix</keyword>
<keyword evidence="11 18" id="KW-0249">Electron transport</keyword>
<organism evidence="20">
    <name type="scientific">Entomovelia sp. YC-2015</name>
    <dbReference type="NCBI Taxonomy" id="1661400"/>
    <lineage>
        <taxon>Eukaryota</taxon>
        <taxon>Metazoa</taxon>
        <taxon>Ecdysozoa</taxon>
        <taxon>Arthropoda</taxon>
        <taxon>Hexapoda</taxon>
        <taxon>Insecta</taxon>
        <taxon>Pterygota</taxon>
        <taxon>Neoptera</taxon>
        <taxon>Paraneoptera</taxon>
        <taxon>Hemiptera</taxon>
        <taxon>Heteroptera</taxon>
        <taxon>Gerromorpha</taxon>
        <taxon>Gerroidea</taxon>
        <taxon>Veliidae</taxon>
        <taxon>Haloveliinae</taxon>
        <taxon>Entomovelia</taxon>
    </lineage>
</organism>
<dbReference type="InterPro" id="IPR001750">
    <property type="entry name" value="ND/Mrp_TM"/>
</dbReference>
<feature type="transmembrane region" description="Helical" evidence="18">
    <location>
        <begin position="57"/>
        <end position="80"/>
    </location>
</feature>
<keyword evidence="16 18" id="KW-0472">Membrane</keyword>
<evidence type="ECO:0000256" key="6">
    <source>
        <dbReference type="ARBA" id="ARBA00022448"/>
    </source>
</evidence>
<evidence type="ECO:0000256" key="15">
    <source>
        <dbReference type="ARBA" id="ARBA00023128"/>
    </source>
</evidence>
<comment type="function">
    <text evidence="1">Core subunit of the mitochondrial membrane respiratory chain NADH dehydrogenase (Complex I) that is believed to belong to the minimal assembly required for catalysis. Complex I functions in the transfer of electrons from NADH to the respiratory chain. The immediate electron acceptor for the enzyme is believed to be ubiquinone.</text>
</comment>
<gene>
    <name evidence="20" type="primary">ND2</name>
</gene>
<feature type="transmembrane region" description="Helical" evidence="18">
    <location>
        <begin position="234"/>
        <end position="256"/>
    </location>
</feature>
<evidence type="ECO:0000313" key="20">
    <source>
        <dbReference type="EMBL" id="AKN01339.1"/>
    </source>
</evidence>
<comment type="similarity">
    <text evidence="3 18">Belongs to the complex I subunit 2 family.</text>
</comment>
<dbReference type="InterPro" id="IPR050175">
    <property type="entry name" value="Complex_I_Subunit_2"/>
</dbReference>
<evidence type="ECO:0000256" key="8">
    <source>
        <dbReference type="ARBA" id="ARBA00022692"/>
    </source>
</evidence>
<dbReference type="PRINTS" id="PR01436">
    <property type="entry name" value="NADHDHGNASE2"/>
</dbReference>
<evidence type="ECO:0000256" key="11">
    <source>
        <dbReference type="ARBA" id="ARBA00022982"/>
    </source>
</evidence>
<keyword evidence="8 18" id="KW-0812">Transmembrane</keyword>